<dbReference type="InterPro" id="IPR002018">
    <property type="entry name" value="CarbesteraseB"/>
</dbReference>
<dbReference type="Pfam" id="PF00135">
    <property type="entry name" value="COesterase"/>
    <property type="match status" value="1"/>
</dbReference>
<evidence type="ECO:0000313" key="5">
    <source>
        <dbReference type="EMBL" id="QJD96457.1"/>
    </source>
</evidence>
<evidence type="ECO:0000256" key="2">
    <source>
        <dbReference type="ARBA" id="ARBA00022801"/>
    </source>
</evidence>
<proteinExistence type="inferred from homology"/>
<evidence type="ECO:0000313" key="6">
    <source>
        <dbReference type="Proteomes" id="UP000503278"/>
    </source>
</evidence>
<name>A0A7L5E229_9SPHI</name>
<dbReference type="Gene3D" id="3.40.50.1820">
    <property type="entry name" value="alpha/beta hydrolase"/>
    <property type="match status" value="1"/>
</dbReference>
<dbReference type="GO" id="GO:0016787">
    <property type="term" value="F:hydrolase activity"/>
    <property type="evidence" value="ECO:0007669"/>
    <property type="project" value="UniProtKB-KW"/>
</dbReference>
<dbReference type="PANTHER" id="PTHR11559">
    <property type="entry name" value="CARBOXYLESTERASE"/>
    <property type="match status" value="1"/>
</dbReference>
<dbReference type="KEGG" id="mrob:HH214_11530"/>
<gene>
    <name evidence="5" type="ORF">HH214_11530</name>
</gene>
<dbReference type="InterPro" id="IPR019826">
    <property type="entry name" value="Carboxylesterase_B_AS"/>
</dbReference>
<evidence type="ECO:0000259" key="4">
    <source>
        <dbReference type="Pfam" id="PF00135"/>
    </source>
</evidence>
<dbReference type="AlphaFoldDB" id="A0A7L5E229"/>
<dbReference type="RefSeq" id="WP_169607801.1">
    <property type="nucleotide sequence ID" value="NZ_CP051682.1"/>
</dbReference>
<comment type="similarity">
    <text evidence="1 3">Belongs to the type-B carboxylesterase/lipase family.</text>
</comment>
<protein>
    <recommendedName>
        <fullName evidence="3">Carboxylic ester hydrolase</fullName>
        <ecNumber evidence="3">3.1.1.-</ecNumber>
    </recommendedName>
</protein>
<accession>A0A7L5E229</accession>
<dbReference type="EC" id="3.1.1.-" evidence="3"/>
<organism evidence="5 6">
    <name type="scientific">Mucilaginibacter robiniae</name>
    <dbReference type="NCBI Taxonomy" id="2728022"/>
    <lineage>
        <taxon>Bacteria</taxon>
        <taxon>Pseudomonadati</taxon>
        <taxon>Bacteroidota</taxon>
        <taxon>Sphingobacteriia</taxon>
        <taxon>Sphingobacteriales</taxon>
        <taxon>Sphingobacteriaceae</taxon>
        <taxon>Mucilaginibacter</taxon>
    </lineage>
</organism>
<dbReference type="SUPFAM" id="SSF53474">
    <property type="entry name" value="alpha/beta-Hydrolases"/>
    <property type="match status" value="1"/>
</dbReference>
<dbReference type="PROSITE" id="PS00122">
    <property type="entry name" value="CARBOXYLESTERASE_B_1"/>
    <property type="match status" value="1"/>
</dbReference>
<feature type="signal peptide" evidence="3">
    <location>
        <begin position="1"/>
        <end position="19"/>
    </location>
</feature>
<dbReference type="InterPro" id="IPR019819">
    <property type="entry name" value="Carboxylesterase_B_CS"/>
</dbReference>
<keyword evidence="2 3" id="KW-0378">Hydrolase</keyword>
<reference evidence="5 6" key="1">
    <citation type="submission" date="2020-04" db="EMBL/GenBank/DDBJ databases">
        <title>Genome sequencing of novel species.</title>
        <authorList>
            <person name="Heo J."/>
            <person name="Kim S.-J."/>
            <person name="Kim J.-S."/>
            <person name="Hong S.-B."/>
            <person name="Kwon S.-W."/>
        </authorList>
    </citation>
    <scope>NUCLEOTIDE SEQUENCE [LARGE SCALE GENOMIC DNA]</scope>
    <source>
        <strain evidence="5 6">F39-2</strain>
    </source>
</reference>
<evidence type="ECO:0000256" key="3">
    <source>
        <dbReference type="RuleBase" id="RU361235"/>
    </source>
</evidence>
<dbReference type="InterPro" id="IPR029058">
    <property type="entry name" value="AB_hydrolase_fold"/>
</dbReference>
<dbReference type="Proteomes" id="UP000503278">
    <property type="component" value="Chromosome"/>
</dbReference>
<keyword evidence="6" id="KW-1185">Reference proteome</keyword>
<sequence length="541" mass="58496">MKKLNLMLLALLTANITFAQIRTTQKVQTANGVLEGVADTGLTIFEGVPFAQSPIGPLRWVAPQPVKNWTGIRKADHFGPSAMQKNVFGDMNFRAPGINEDCLYLNVWTPAQSGNEKLPVLVYFYGGGFVAGDGSEPRYDGASLARKGIVTVTVNYRLGVFGFLAHPELTKESSYHASGNYGLLDQNAALRWVKQNIAAFGGDADKITIGGESAGSISVFAQMASPLSRDLIAGAIGESGAMIKPTLPAISLTDAENRGVAFAGKVNAKTIAELRTIPADQLLDAASQPGAFAVAAAIDNYFLPKAPVDIFAAGEQAHVPLLAGWNSAEINYMAVLQGATPTPENYAQKIKQLYPEHADELLKLYPGNTTEEVLKSATELASDRFIVYSTWKWTDLQSETSGKPVYRYLFSKPRPAMRPEMGNATAGLAGGVIKNNNTAPKPTLATFTGASHASEIEFALGNLATNKVYAWTADDYKVSATMENYFANFIKTGNPNGKGLPQWQPNTKGSSIKLMNINVTSRLEPDHTRNRYLFLDQEYRK</sequence>
<evidence type="ECO:0000256" key="1">
    <source>
        <dbReference type="ARBA" id="ARBA00005964"/>
    </source>
</evidence>
<feature type="domain" description="Carboxylesterase type B" evidence="4">
    <location>
        <begin position="25"/>
        <end position="523"/>
    </location>
</feature>
<dbReference type="EMBL" id="CP051682">
    <property type="protein sequence ID" value="QJD96457.1"/>
    <property type="molecule type" value="Genomic_DNA"/>
</dbReference>
<dbReference type="InterPro" id="IPR050309">
    <property type="entry name" value="Type-B_Carboxylest/Lipase"/>
</dbReference>
<keyword evidence="3" id="KW-0732">Signal</keyword>
<dbReference type="PROSITE" id="PS00941">
    <property type="entry name" value="CARBOXYLESTERASE_B_2"/>
    <property type="match status" value="1"/>
</dbReference>
<feature type="chain" id="PRO_5029946512" description="Carboxylic ester hydrolase" evidence="3">
    <location>
        <begin position="20"/>
        <end position="541"/>
    </location>
</feature>